<gene>
    <name evidence="4" type="ORF">M0R89_14665</name>
</gene>
<evidence type="ECO:0000313" key="4">
    <source>
        <dbReference type="EMBL" id="UPV73776.1"/>
    </source>
</evidence>
<evidence type="ECO:0000256" key="1">
    <source>
        <dbReference type="SAM" id="MobiDB-lite"/>
    </source>
</evidence>
<organism evidence="4 5">
    <name type="scientific">Halorussus limi</name>
    <dbReference type="NCBI Taxonomy" id="2938695"/>
    <lineage>
        <taxon>Archaea</taxon>
        <taxon>Methanobacteriati</taxon>
        <taxon>Methanobacteriota</taxon>
        <taxon>Stenosarchaea group</taxon>
        <taxon>Halobacteria</taxon>
        <taxon>Halobacteriales</taxon>
        <taxon>Haladaptataceae</taxon>
        <taxon>Halorussus</taxon>
    </lineage>
</organism>
<dbReference type="Proteomes" id="UP000830729">
    <property type="component" value="Chromosome"/>
</dbReference>
<dbReference type="NCBIfam" id="TIGR02537">
    <property type="entry name" value="arch_flag_Nterm"/>
    <property type="match status" value="1"/>
</dbReference>
<evidence type="ECO:0000259" key="3">
    <source>
        <dbReference type="Pfam" id="PF07790"/>
    </source>
</evidence>
<dbReference type="Pfam" id="PF07790">
    <property type="entry name" value="Pilin_N"/>
    <property type="match status" value="1"/>
</dbReference>
<reference evidence="4 5" key="1">
    <citation type="submission" date="2022-04" db="EMBL/GenBank/DDBJ databases">
        <title>Diverse halophilic archaea isolated from saline environments.</title>
        <authorList>
            <person name="Cui H.-L."/>
        </authorList>
    </citation>
    <scope>NUCLEOTIDE SEQUENCE [LARGE SCALE GENOMIC DNA]</scope>
    <source>
        <strain evidence="4 5">XZYJT49</strain>
    </source>
</reference>
<dbReference type="RefSeq" id="WP_248649828.1">
    <property type="nucleotide sequence ID" value="NZ_CP096659.1"/>
</dbReference>
<feature type="transmembrane region" description="Helical" evidence="2">
    <location>
        <begin position="12"/>
        <end position="35"/>
    </location>
</feature>
<dbReference type="InterPro" id="IPR013373">
    <property type="entry name" value="Flagellin/pilin_N_arc"/>
</dbReference>
<keyword evidence="5" id="KW-1185">Reference proteome</keyword>
<evidence type="ECO:0000256" key="2">
    <source>
        <dbReference type="SAM" id="Phobius"/>
    </source>
</evidence>
<feature type="domain" description="Archaeal Type IV pilin N-terminal" evidence="3">
    <location>
        <begin position="7"/>
        <end position="85"/>
    </location>
</feature>
<proteinExistence type="predicted"/>
<dbReference type="GeneID" id="72186466"/>
<dbReference type="EMBL" id="CP096659">
    <property type="protein sequence ID" value="UPV73776.1"/>
    <property type="molecule type" value="Genomic_DNA"/>
</dbReference>
<protein>
    <submittedName>
        <fullName evidence="4">Type IV pilin</fullName>
    </submittedName>
</protein>
<dbReference type="InterPro" id="IPR012859">
    <property type="entry name" value="Pilin_N_archaeal"/>
</dbReference>
<keyword evidence="2" id="KW-0812">Transmembrane</keyword>
<keyword evidence="2" id="KW-1133">Transmembrane helix</keyword>
<keyword evidence="2" id="KW-0472">Membrane</keyword>
<accession>A0A8U0HSV6</accession>
<feature type="region of interest" description="Disordered" evidence="1">
    <location>
        <begin position="207"/>
        <end position="226"/>
    </location>
</feature>
<evidence type="ECO:0000313" key="5">
    <source>
        <dbReference type="Proteomes" id="UP000830729"/>
    </source>
</evidence>
<sequence>MRFGTRSISPVVGVALLVVVVVALAVVFFAAVGGVRPSGVAPQAATTVGFEATVDQQTGATNQYMILRHGGGETIDPQNLKVVVRAGDRRVVNPEIETGGALSGGDATRFNLTGADLCSSSADEATVDVYHEPTGKPVAEQTIRIERNASFEVVDNAVKSDVPYEATVTIPGSGYATLENHDGTDYYLYWPVESRIVVSGPNTARTLTPFPDGDPNDALTDTTDDDINNPVYSFPMTYETDRIPAEANVTVEMKSYVFGGDDSEIIGEGSTRSYAGTQYEEAHVPLDDYERTIDSSDPSEDNVEILRDGDSVPTWGESSPHQDDLQDLLRNRIDGSGNLNLSDNEFVAVFELNESLASGDFNDVVAVIELDPRPTYEETEEGHTLRCGN</sequence>
<dbReference type="AlphaFoldDB" id="A0A8U0HSV6"/>
<name>A0A8U0HSV6_9EURY</name>
<dbReference type="KEGG" id="halx:M0R89_14665"/>